<dbReference type="OrthoDB" id="430826at2759"/>
<dbReference type="InterPro" id="IPR001368">
    <property type="entry name" value="TNFR/NGFR_Cys_rich_reg"/>
</dbReference>
<sequence length="1114" mass="121203">MRSAWMFLCAICTWCPVQGTYRSSSCLCNGKALYCVRDSLGLFCANCQDNTEGRHCESCKEGFYHQRAGERCLPCQCNPVGSEGAGCDSQGQCVCKRGVQGTQCDRCADGSPITASGCDKLHQKTCFCNGHSNQCSSARGYSVYNIISTFDQGMAGWRVVTAPIVNPSQVQYRWSPVHHSVEVISKDVLPVYLSAPAEYLGNQALSYGQTLSFVLRLNKGVRYPSASDVVLEGAGLKVGAPLGNLRTVIPCGKKITYTFRLDERPSSKWAPHLSASEFQTLLSNLTAIKIRVTFGEEGRGYLDDVTLVSARLGPGFPASWVEECRCPAGYEGQFCERCAAGYKRRYPEQGVRSQCEPCVCQGGSCDPDTGDCYSADETHGGQACSNGYYSDPEVPGACKKCPCPTGYICSVTAGTLNVECKCPAGTTGSRCQKCSSGFYGDPLGESGVQRLCQRCHCNGHLDMNAVGNCDRLTGECFKCLNNTTGFQCEKCLEGFFHRKAGDACQACKCNPKGSIASSCNEQGQCKCKEGFEGLKCIQSTCPSCFDPVKSKIGKFVKRLQQLEALFNEVGTGGVDISKSMEKALSDAEEMVKTVESEADLLIEAEKSLHAQLVVIGSNQSKGEKKIQDISKIVENVARQEKQYQREVADIQKLISIIKQHLEKAKLDIQSIELPSGDEIPGTSTVSDLVQRATGLADKHMGEAAAVEEIAKSSLLEAEKALALMRTVISGENQITEQLNGLKTKYEKDIAQVNAMDKEAARLSKAAETESTVALDTLKQISDLEKDLLKVPKKEVSSLVDTLDGLKKSFGSNVSGFLELHKQAGNNQKEAVELMNQLKNVQQVQDNLLTRANNAKADADKALKVFNNLGSVDEALEKLKGFETQIINSKALADDALSRLPIISGIIGKAVVNNHKTQAILDQMGDYSDTFATLNKLNSSLDNLEKMSGSLPSSSDLLKTATSLKGGLKVLDNQVDLTRTKLTEEKANAERERELAERVNREANAAYINANNTRDAVKDALKTVNNLLGILGTPTAVDEKKVTDLENALATSRKLVEKELRPRLRELEDKEAEQRAAITRMIRDIDTILADIDNLKHIQRTIPEGCYTSPPIERP</sequence>
<evidence type="ECO:0000256" key="7">
    <source>
        <dbReference type="ARBA" id="ARBA00023292"/>
    </source>
</evidence>
<keyword evidence="7 8" id="KW-0424">Laminin EGF-like domain</keyword>
<name>A0A556UF55_BAGYA</name>
<evidence type="ECO:0000256" key="6">
    <source>
        <dbReference type="ARBA" id="ARBA00023180"/>
    </source>
</evidence>
<dbReference type="SMART" id="SM00181">
    <property type="entry name" value="EGF"/>
    <property type="match status" value="4"/>
</dbReference>
<keyword evidence="14" id="KW-1185">Reference proteome</keyword>
<accession>A0A556UF55</accession>
<keyword evidence="4" id="KW-0084">Basement membrane</keyword>
<feature type="chain" id="PRO_5022057090" evidence="10">
    <location>
        <begin position="20"/>
        <end position="1114"/>
    </location>
</feature>
<proteinExistence type="predicted"/>
<evidence type="ECO:0000256" key="1">
    <source>
        <dbReference type="ARBA" id="ARBA00004302"/>
    </source>
</evidence>
<dbReference type="Pfam" id="PF00052">
    <property type="entry name" value="Laminin_B"/>
    <property type="match status" value="1"/>
</dbReference>
<keyword evidence="4" id="KW-0964">Secreted</keyword>
<dbReference type="PROSITE" id="PS00022">
    <property type="entry name" value="EGF_1"/>
    <property type="match status" value="1"/>
</dbReference>
<keyword evidence="2 10" id="KW-0732">Signal</keyword>
<feature type="coiled-coil region" evidence="9">
    <location>
        <begin position="577"/>
        <end position="653"/>
    </location>
</feature>
<evidence type="ECO:0000256" key="5">
    <source>
        <dbReference type="ARBA" id="ARBA00023157"/>
    </source>
</evidence>
<dbReference type="PANTHER" id="PTHR10574">
    <property type="entry name" value="NETRIN/LAMININ-RELATED"/>
    <property type="match status" value="1"/>
</dbReference>
<evidence type="ECO:0000256" key="9">
    <source>
        <dbReference type="SAM" id="Coils"/>
    </source>
</evidence>
<keyword evidence="3" id="KW-0677">Repeat</keyword>
<dbReference type="InterPro" id="IPR000742">
    <property type="entry name" value="EGF"/>
</dbReference>
<dbReference type="GO" id="GO:0005604">
    <property type="term" value="C:basement membrane"/>
    <property type="evidence" value="ECO:0007669"/>
    <property type="project" value="UniProtKB-SubCell"/>
</dbReference>
<evidence type="ECO:0000256" key="10">
    <source>
        <dbReference type="SAM" id="SignalP"/>
    </source>
</evidence>
<feature type="signal peptide" evidence="10">
    <location>
        <begin position="1"/>
        <end position="19"/>
    </location>
</feature>
<dbReference type="GO" id="GO:0009887">
    <property type="term" value="P:animal organ morphogenesis"/>
    <property type="evidence" value="ECO:0007669"/>
    <property type="project" value="TreeGrafter"/>
</dbReference>
<dbReference type="InterPro" id="IPR050440">
    <property type="entry name" value="Laminin/Netrin_ECM"/>
</dbReference>
<keyword evidence="5 8" id="KW-1015">Disulfide bond</keyword>
<dbReference type="InterPro" id="IPR000034">
    <property type="entry name" value="Laminin_IV"/>
</dbReference>
<feature type="disulfide bond" evidence="8">
    <location>
        <begin position="95"/>
        <end position="104"/>
    </location>
</feature>
<organism evidence="13 14">
    <name type="scientific">Bagarius yarrelli</name>
    <name type="common">Goonch</name>
    <name type="synonym">Bagrus yarrelli</name>
    <dbReference type="NCBI Taxonomy" id="175774"/>
    <lineage>
        <taxon>Eukaryota</taxon>
        <taxon>Metazoa</taxon>
        <taxon>Chordata</taxon>
        <taxon>Craniata</taxon>
        <taxon>Vertebrata</taxon>
        <taxon>Euteleostomi</taxon>
        <taxon>Actinopterygii</taxon>
        <taxon>Neopterygii</taxon>
        <taxon>Teleostei</taxon>
        <taxon>Ostariophysi</taxon>
        <taxon>Siluriformes</taxon>
        <taxon>Sisoridae</taxon>
        <taxon>Sisorinae</taxon>
        <taxon>Bagarius</taxon>
    </lineage>
</organism>
<feature type="disulfide bond" evidence="8">
    <location>
        <begin position="479"/>
        <end position="488"/>
    </location>
</feature>
<dbReference type="PROSITE" id="PS51115">
    <property type="entry name" value="LAMININ_IVA"/>
    <property type="match status" value="1"/>
</dbReference>
<keyword evidence="9" id="KW-0175">Coiled coil</keyword>
<evidence type="ECO:0000259" key="11">
    <source>
        <dbReference type="PROSITE" id="PS50027"/>
    </source>
</evidence>
<comment type="caution">
    <text evidence="13">The sequence shown here is derived from an EMBL/GenBank/DDBJ whole genome shotgun (WGS) entry which is preliminary data.</text>
</comment>
<feature type="coiled-coil region" evidence="9">
    <location>
        <begin position="978"/>
        <end position="1005"/>
    </location>
</feature>
<dbReference type="SUPFAM" id="SSF57196">
    <property type="entry name" value="EGF/Laminin"/>
    <property type="match status" value="4"/>
</dbReference>
<evidence type="ECO:0000313" key="14">
    <source>
        <dbReference type="Proteomes" id="UP000319801"/>
    </source>
</evidence>
<dbReference type="PROSITE" id="PS01248">
    <property type="entry name" value="EGF_LAM_1"/>
    <property type="match status" value="2"/>
</dbReference>
<dbReference type="PROSITE" id="PS50027">
    <property type="entry name" value="EGF_LAM_2"/>
    <property type="match status" value="2"/>
</dbReference>
<evidence type="ECO:0000256" key="3">
    <source>
        <dbReference type="ARBA" id="ARBA00022737"/>
    </source>
</evidence>
<evidence type="ECO:0000256" key="2">
    <source>
        <dbReference type="ARBA" id="ARBA00022729"/>
    </source>
</evidence>
<comment type="caution">
    <text evidence="8">Lacks conserved residue(s) required for the propagation of feature annotation.</text>
</comment>
<dbReference type="PRINTS" id="PR00011">
    <property type="entry name" value="EGFLAMININ"/>
</dbReference>
<dbReference type="InterPro" id="IPR002049">
    <property type="entry name" value="LE_dom"/>
</dbReference>
<evidence type="ECO:0000313" key="13">
    <source>
        <dbReference type="EMBL" id="TSO57285.1"/>
    </source>
</evidence>
<dbReference type="GO" id="GO:0009888">
    <property type="term" value="P:tissue development"/>
    <property type="evidence" value="ECO:0007669"/>
    <property type="project" value="TreeGrafter"/>
</dbReference>
<evidence type="ECO:0000256" key="8">
    <source>
        <dbReference type="PROSITE-ProRule" id="PRU00460"/>
    </source>
</evidence>
<dbReference type="SMART" id="SM00208">
    <property type="entry name" value="TNFR"/>
    <property type="match status" value="2"/>
</dbReference>
<feature type="domain" description="Laminin IV type A" evidence="12">
    <location>
        <begin position="152"/>
        <end position="323"/>
    </location>
</feature>
<dbReference type="EMBL" id="VCAZ01000068">
    <property type="protein sequence ID" value="TSO57285.1"/>
    <property type="molecule type" value="Genomic_DNA"/>
</dbReference>
<protein>
    <submittedName>
        <fullName evidence="13">Laminin subunit gamma-2</fullName>
    </submittedName>
</protein>
<evidence type="ECO:0000259" key="12">
    <source>
        <dbReference type="PROSITE" id="PS51115"/>
    </source>
</evidence>
<keyword evidence="4" id="KW-0272">Extracellular matrix</keyword>
<dbReference type="InterPro" id="IPR056863">
    <property type="entry name" value="LMN_ATRN_NET-like_EGF"/>
</dbReference>
<evidence type="ECO:0000256" key="4">
    <source>
        <dbReference type="ARBA" id="ARBA00022869"/>
    </source>
</evidence>
<dbReference type="AlphaFoldDB" id="A0A556UF55"/>
<dbReference type="SMART" id="SM00281">
    <property type="entry name" value="LamB"/>
    <property type="match status" value="1"/>
</dbReference>
<dbReference type="Gene3D" id="2.10.25.10">
    <property type="entry name" value="Laminin"/>
    <property type="match status" value="4"/>
</dbReference>
<feature type="domain" description="Laminin EGF-like" evidence="11">
    <location>
        <begin position="455"/>
        <end position="506"/>
    </location>
</feature>
<keyword evidence="6" id="KW-0325">Glycoprotein</keyword>
<dbReference type="Pfam" id="PF24973">
    <property type="entry name" value="EGF_LMN_ATRN"/>
    <property type="match status" value="1"/>
</dbReference>
<dbReference type="PANTHER" id="PTHR10574:SF270">
    <property type="entry name" value="LAMININ SUBUNIT GAMMA-1"/>
    <property type="match status" value="1"/>
</dbReference>
<dbReference type="SMART" id="SM00180">
    <property type="entry name" value="EGF_Lam"/>
    <property type="match status" value="6"/>
</dbReference>
<feature type="disulfide bond" evidence="8">
    <location>
        <begin position="75"/>
        <end position="87"/>
    </location>
</feature>
<dbReference type="CDD" id="cd00055">
    <property type="entry name" value="EGF_Lam"/>
    <property type="match status" value="5"/>
</dbReference>
<comment type="subcellular location">
    <subcellularLocation>
        <location evidence="1">Secreted</location>
        <location evidence="1">Extracellular space</location>
        <location evidence="1">Extracellular matrix</location>
        <location evidence="1">Basement membrane</location>
    </subcellularLocation>
</comment>
<dbReference type="Pfam" id="PF00053">
    <property type="entry name" value="EGF_laminin"/>
    <property type="match status" value="5"/>
</dbReference>
<dbReference type="Proteomes" id="UP000319801">
    <property type="component" value="Unassembled WGS sequence"/>
</dbReference>
<reference evidence="13 14" key="1">
    <citation type="journal article" date="2019" name="Genome Biol. Evol.">
        <title>Whole-Genome Sequencing of the Giant Devil Catfish, Bagarius yarrelli.</title>
        <authorList>
            <person name="Jiang W."/>
            <person name="Lv Y."/>
            <person name="Cheng L."/>
            <person name="Yang K."/>
            <person name="Chao B."/>
            <person name="Wang X."/>
            <person name="Li Y."/>
            <person name="Pan X."/>
            <person name="You X."/>
            <person name="Zhang Y."/>
            <person name="Yang J."/>
            <person name="Li J."/>
            <person name="Zhang X."/>
            <person name="Liu S."/>
            <person name="Sun C."/>
            <person name="Yang J."/>
            <person name="Shi Q."/>
        </authorList>
    </citation>
    <scope>NUCLEOTIDE SEQUENCE [LARGE SCALE GENOMIC DNA]</scope>
    <source>
        <strain evidence="13">JWS20170419001</strain>
        <tissue evidence="13">Muscle</tissue>
    </source>
</reference>
<gene>
    <name evidence="13" type="ORF">Baya_10423</name>
</gene>
<feature type="domain" description="Laminin EGF-like" evidence="11">
    <location>
        <begin position="75"/>
        <end position="120"/>
    </location>
</feature>
<dbReference type="FunFam" id="2.10.25.10:FF:000188">
    <property type="entry name" value="Laminin subunit gamma 2"/>
    <property type="match status" value="1"/>
</dbReference>